<feature type="transmembrane region" description="Helical" evidence="8">
    <location>
        <begin position="383"/>
        <end position="402"/>
    </location>
</feature>
<evidence type="ECO:0000256" key="2">
    <source>
        <dbReference type="ARBA" id="ARBA00007555"/>
    </source>
</evidence>
<keyword evidence="10" id="KW-1185">Reference proteome</keyword>
<dbReference type="NCBIfam" id="TIGR00155">
    <property type="entry name" value="pqiA_fam"/>
    <property type="match status" value="1"/>
</dbReference>
<keyword evidence="3" id="KW-1003">Cell membrane</keyword>
<evidence type="ECO:0000256" key="5">
    <source>
        <dbReference type="ARBA" id="ARBA00022692"/>
    </source>
</evidence>
<evidence type="ECO:0000256" key="8">
    <source>
        <dbReference type="SAM" id="Phobius"/>
    </source>
</evidence>
<keyword evidence="5 8" id="KW-0812">Transmembrane</keyword>
<evidence type="ECO:0008006" key="11">
    <source>
        <dbReference type="Google" id="ProtNLM"/>
    </source>
</evidence>
<protein>
    <recommendedName>
        <fullName evidence="11">Paraquat-inducible protein A</fullName>
    </recommendedName>
</protein>
<dbReference type="InterPro" id="IPR007498">
    <property type="entry name" value="PqiA-like"/>
</dbReference>
<proteinExistence type="inferred from homology"/>
<dbReference type="EMBL" id="NRRV01000032">
    <property type="protein sequence ID" value="MBK1631806.1"/>
    <property type="molecule type" value="Genomic_DNA"/>
</dbReference>
<feature type="transmembrane region" description="Helical" evidence="8">
    <location>
        <begin position="48"/>
        <end position="67"/>
    </location>
</feature>
<feature type="transmembrane region" description="Helical" evidence="8">
    <location>
        <begin position="167"/>
        <end position="190"/>
    </location>
</feature>
<dbReference type="RefSeq" id="WP_200238602.1">
    <property type="nucleotide sequence ID" value="NZ_NRRV01000032.1"/>
</dbReference>
<comment type="similarity">
    <text evidence="2">Belongs to the PqiA family.</text>
</comment>
<evidence type="ECO:0000256" key="7">
    <source>
        <dbReference type="ARBA" id="ARBA00023136"/>
    </source>
</evidence>
<dbReference type="Proteomes" id="UP000748752">
    <property type="component" value="Unassembled WGS sequence"/>
</dbReference>
<name>A0ABS1CIN9_9GAMM</name>
<dbReference type="InterPro" id="IPR051800">
    <property type="entry name" value="PqiA-PqiB_transport"/>
</dbReference>
<dbReference type="PANTHER" id="PTHR30462:SF3">
    <property type="entry name" value="INTERMEMBRANE TRANSPORT PROTEIN PQIA"/>
    <property type="match status" value="1"/>
</dbReference>
<feature type="transmembrane region" description="Helical" evidence="8">
    <location>
        <begin position="303"/>
        <end position="332"/>
    </location>
</feature>
<dbReference type="PANTHER" id="PTHR30462">
    <property type="entry name" value="INTERMEMBRANE TRANSPORT PROTEIN PQIB-RELATED"/>
    <property type="match status" value="1"/>
</dbReference>
<evidence type="ECO:0000313" key="10">
    <source>
        <dbReference type="Proteomes" id="UP000748752"/>
    </source>
</evidence>
<evidence type="ECO:0000256" key="3">
    <source>
        <dbReference type="ARBA" id="ARBA00022475"/>
    </source>
</evidence>
<sequence>MSAGALTLCPECDLLQQSPPLPPGGSSRCARCGHTLHRDRPNSIDRTLALTITGLVLFAIANAFPFLSFEMQGQITETTLMTGVRDLAAQGKGEVAAVVFFTSILAPGLQLVLLLLVLAPLKWGGRLPPGFPTLFRWFKRLVPWGMMDVFMIGILVSVVKLTDMANILPGLSLFAFVALIFVLAAAQAALDPDAVWERVPLRPQVRRPPAPGEAAIGCDVCELVVPAAAADVDARGRARCPRCTDVLHRRKPQSLQRTWALVIAAAVLYLPANLYPVMSVTSLGQTQADTILSGVLFLLHHGMWPLAIIVFTASIFVPLLKLLSLMFLLVSVQLGSHWRPRERTKLYRVTEAIGRWSMVDVYVVTILVALVRLGNLASIEARAGAVFFCAVVILTMLAAMSFDPRLIWDALEQDHDGAAAARVPLKPVASDAVSG</sequence>
<keyword evidence="4" id="KW-0997">Cell inner membrane</keyword>
<comment type="caution">
    <text evidence="9">The sequence shown here is derived from an EMBL/GenBank/DDBJ whole genome shotgun (WGS) entry which is preliminary data.</text>
</comment>
<evidence type="ECO:0000313" key="9">
    <source>
        <dbReference type="EMBL" id="MBK1631806.1"/>
    </source>
</evidence>
<evidence type="ECO:0000256" key="6">
    <source>
        <dbReference type="ARBA" id="ARBA00022989"/>
    </source>
</evidence>
<evidence type="ECO:0000256" key="1">
    <source>
        <dbReference type="ARBA" id="ARBA00004429"/>
    </source>
</evidence>
<reference evidence="9 10" key="1">
    <citation type="journal article" date="2020" name="Microorganisms">
        <title>Osmotic Adaptation and Compatible Solute Biosynthesis of Phototrophic Bacteria as Revealed from Genome Analyses.</title>
        <authorList>
            <person name="Imhoff J.F."/>
            <person name="Rahn T."/>
            <person name="Kunzel S."/>
            <person name="Keller A."/>
            <person name="Neulinger S.C."/>
        </authorList>
    </citation>
    <scope>NUCLEOTIDE SEQUENCE [LARGE SCALE GENOMIC DNA]</scope>
    <source>
        <strain evidence="9 10">DSM 6210</strain>
    </source>
</reference>
<comment type="subcellular location">
    <subcellularLocation>
        <location evidence="1">Cell inner membrane</location>
        <topology evidence="1">Multi-pass membrane protein</topology>
    </subcellularLocation>
</comment>
<keyword evidence="6 8" id="KW-1133">Transmembrane helix</keyword>
<evidence type="ECO:0000256" key="4">
    <source>
        <dbReference type="ARBA" id="ARBA00022519"/>
    </source>
</evidence>
<feature type="transmembrane region" description="Helical" evidence="8">
    <location>
        <begin position="141"/>
        <end position="161"/>
    </location>
</feature>
<organism evidence="9 10">
    <name type="scientific">Thiohalocapsa halophila</name>
    <dbReference type="NCBI Taxonomy" id="69359"/>
    <lineage>
        <taxon>Bacteria</taxon>
        <taxon>Pseudomonadati</taxon>
        <taxon>Pseudomonadota</taxon>
        <taxon>Gammaproteobacteria</taxon>
        <taxon>Chromatiales</taxon>
        <taxon>Chromatiaceae</taxon>
        <taxon>Thiohalocapsa</taxon>
    </lineage>
</organism>
<feature type="transmembrane region" description="Helical" evidence="8">
    <location>
        <begin position="353"/>
        <end position="371"/>
    </location>
</feature>
<accession>A0ABS1CIN9</accession>
<keyword evidence="7 8" id="KW-0472">Membrane</keyword>
<feature type="transmembrane region" description="Helical" evidence="8">
    <location>
        <begin position="259"/>
        <end position="283"/>
    </location>
</feature>
<feature type="transmembrane region" description="Helical" evidence="8">
    <location>
        <begin position="95"/>
        <end position="121"/>
    </location>
</feature>
<dbReference type="Pfam" id="PF04403">
    <property type="entry name" value="PqiA"/>
    <property type="match status" value="2"/>
</dbReference>
<gene>
    <name evidence="9" type="ORF">CKO31_13890</name>
</gene>
<dbReference type="InterPro" id="IPR005219">
    <property type="entry name" value="PqiA-like_proteobact"/>
</dbReference>